<dbReference type="EC" id="1.5.1.54" evidence="12"/>
<evidence type="ECO:0000256" key="12">
    <source>
        <dbReference type="RuleBase" id="RU003862"/>
    </source>
</evidence>
<keyword evidence="8" id="KW-0520">NAD</keyword>
<keyword evidence="7 12" id="KW-0560">Oxidoreductase</keyword>
<keyword evidence="14" id="KW-1185">Reference proteome</keyword>
<evidence type="ECO:0000256" key="10">
    <source>
        <dbReference type="ARBA" id="ARBA00034478"/>
    </source>
</evidence>
<gene>
    <name evidence="13" type="primary">metF</name>
    <name evidence="13" type="ORF">NSPWAT_1542</name>
</gene>
<evidence type="ECO:0000256" key="6">
    <source>
        <dbReference type="ARBA" id="ARBA00022827"/>
    </source>
</evidence>
<evidence type="ECO:0000256" key="4">
    <source>
        <dbReference type="ARBA" id="ARBA00022605"/>
    </source>
</evidence>
<dbReference type="Pfam" id="PF02219">
    <property type="entry name" value="MTHFR"/>
    <property type="match status" value="1"/>
</dbReference>
<dbReference type="Gene3D" id="3.20.20.220">
    <property type="match status" value="1"/>
</dbReference>
<dbReference type="Proteomes" id="UP001157733">
    <property type="component" value="Chromosome"/>
</dbReference>
<evidence type="ECO:0000256" key="1">
    <source>
        <dbReference type="ARBA" id="ARBA00001974"/>
    </source>
</evidence>
<evidence type="ECO:0000256" key="8">
    <source>
        <dbReference type="ARBA" id="ARBA00023027"/>
    </source>
</evidence>
<keyword evidence="6 12" id="KW-0274">FAD</keyword>
<dbReference type="EMBL" id="OX336137">
    <property type="protein sequence ID" value="CAI2718401.1"/>
    <property type="molecule type" value="Genomic_DNA"/>
</dbReference>
<evidence type="ECO:0000313" key="14">
    <source>
        <dbReference type="Proteomes" id="UP001157733"/>
    </source>
</evidence>
<evidence type="ECO:0000256" key="9">
    <source>
        <dbReference type="ARBA" id="ARBA00023167"/>
    </source>
</evidence>
<evidence type="ECO:0000256" key="2">
    <source>
        <dbReference type="ARBA" id="ARBA00004777"/>
    </source>
</evidence>
<sequence>MKISKLLETVRPAFSFEFFPPKDDEGFNDLFTTVQNLKPLQPVYVSVTYGAMGNTRTKTLDLVKRIKHDVDLESMAHLTCVGSNADEIAEVLDALQDAGIDNVLALRGDPPKDQEYFVRPKNGFGFANELVDFIKKRGYDFCIGVAGYPEKHIECSDMDTDLDNLKRKVDAGADFIVTQLFFDNKFYFDFVDRALGKGIDIPIIPGIMPIQNLKQSKRFTKMCGSTIPDPLLSRMEAHAEDADMIRQIGVEHATEQCEGLLNGGAPGVHFYTLNRSRATLNIFENLRKLVDITPNP</sequence>
<dbReference type="InterPro" id="IPR029041">
    <property type="entry name" value="FAD-linked_oxidoreductase-like"/>
</dbReference>
<dbReference type="InterPro" id="IPR004620">
    <property type="entry name" value="MTHF_reductase_bac"/>
</dbReference>
<organism evidence="13 14">
    <name type="scientific">Nitrospina watsonii</name>
    <dbReference type="NCBI Taxonomy" id="1323948"/>
    <lineage>
        <taxon>Bacteria</taxon>
        <taxon>Pseudomonadati</taxon>
        <taxon>Nitrospinota/Tectimicrobiota group</taxon>
        <taxon>Nitrospinota</taxon>
        <taxon>Nitrospinia</taxon>
        <taxon>Nitrospinales</taxon>
        <taxon>Nitrospinaceae</taxon>
        <taxon>Nitrospina</taxon>
    </lineage>
</organism>
<dbReference type="CDD" id="cd00537">
    <property type="entry name" value="MTHFR"/>
    <property type="match status" value="1"/>
</dbReference>
<dbReference type="InterPro" id="IPR003171">
    <property type="entry name" value="Mehydrof_redctse-like"/>
</dbReference>
<keyword evidence="9" id="KW-0486">Methionine biosynthesis</keyword>
<keyword evidence="4" id="KW-0028">Amino-acid biosynthesis</keyword>
<comment type="similarity">
    <text evidence="3 12">Belongs to the methylenetetrahydrofolate reductase family.</text>
</comment>
<accession>A0ABN8W2L0</accession>
<dbReference type="PANTHER" id="PTHR45754">
    <property type="entry name" value="METHYLENETETRAHYDROFOLATE REDUCTASE"/>
    <property type="match status" value="1"/>
</dbReference>
<dbReference type="NCBIfam" id="TIGR00676">
    <property type="entry name" value="fadh2"/>
    <property type="match status" value="1"/>
</dbReference>
<name>A0ABN8W2L0_9BACT</name>
<evidence type="ECO:0000256" key="7">
    <source>
        <dbReference type="ARBA" id="ARBA00023002"/>
    </source>
</evidence>
<comment type="cofactor">
    <cofactor evidence="1 12">
        <name>FAD</name>
        <dbReference type="ChEBI" id="CHEBI:57692"/>
    </cofactor>
</comment>
<evidence type="ECO:0000256" key="11">
    <source>
        <dbReference type="ARBA" id="ARBA00048628"/>
    </source>
</evidence>
<comment type="catalytic activity">
    <reaction evidence="11">
        <text>(6S)-5-methyl-5,6,7,8-tetrahydrofolate + NAD(+) = (6R)-5,10-methylene-5,6,7,8-tetrahydrofolate + NADH + H(+)</text>
        <dbReference type="Rhea" id="RHEA:19821"/>
        <dbReference type="ChEBI" id="CHEBI:15378"/>
        <dbReference type="ChEBI" id="CHEBI:15636"/>
        <dbReference type="ChEBI" id="CHEBI:18608"/>
        <dbReference type="ChEBI" id="CHEBI:57540"/>
        <dbReference type="ChEBI" id="CHEBI:57945"/>
        <dbReference type="EC" id="1.5.1.54"/>
    </reaction>
    <physiologicalReaction direction="right-to-left" evidence="11">
        <dbReference type="Rhea" id="RHEA:19823"/>
    </physiologicalReaction>
</comment>
<comment type="pathway">
    <text evidence="10">Amino-acid biosynthesis; L-methionine biosynthesis via de novo pathway.</text>
</comment>
<evidence type="ECO:0000256" key="3">
    <source>
        <dbReference type="ARBA" id="ARBA00006743"/>
    </source>
</evidence>
<comment type="pathway">
    <text evidence="2 12">One-carbon metabolism; tetrahydrofolate interconversion.</text>
</comment>
<evidence type="ECO:0000313" key="13">
    <source>
        <dbReference type="EMBL" id="CAI2718401.1"/>
    </source>
</evidence>
<dbReference type="SUPFAM" id="SSF51730">
    <property type="entry name" value="FAD-linked oxidoreductase"/>
    <property type="match status" value="1"/>
</dbReference>
<dbReference type="RefSeq" id="WP_282011300.1">
    <property type="nucleotide sequence ID" value="NZ_OX336137.1"/>
</dbReference>
<protein>
    <recommendedName>
        <fullName evidence="12">Methylenetetrahydrofolate reductase</fullName>
        <ecNumber evidence="12">1.5.1.54</ecNumber>
    </recommendedName>
</protein>
<dbReference type="PANTHER" id="PTHR45754:SF3">
    <property type="entry name" value="METHYLENETETRAHYDROFOLATE REDUCTASE (NADPH)"/>
    <property type="match status" value="1"/>
</dbReference>
<evidence type="ECO:0000256" key="5">
    <source>
        <dbReference type="ARBA" id="ARBA00022630"/>
    </source>
</evidence>
<dbReference type="GO" id="GO:0004489">
    <property type="term" value="F:methylenetetrahydrofolate reductase [NAD(P)H] activity"/>
    <property type="evidence" value="ECO:0007669"/>
    <property type="project" value="UniProtKB-EC"/>
</dbReference>
<keyword evidence="5 12" id="KW-0285">Flavoprotein</keyword>
<reference evidence="13 14" key="1">
    <citation type="submission" date="2022-09" db="EMBL/GenBank/DDBJ databases">
        <authorList>
            <person name="Kop L."/>
        </authorList>
    </citation>
    <scope>NUCLEOTIDE SEQUENCE [LARGE SCALE GENOMIC DNA]</scope>
    <source>
        <strain evidence="13 14">347</strain>
    </source>
</reference>
<proteinExistence type="inferred from homology"/>